<reference evidence="2" key="2">
    <citation type="submission" date="2020-12" db="EMBL/GenBank/DDBJ databases">
        <authorList>
            <person name="Kanost M."/>
        </authorList>
    </citation>
    <scope>NUCLEOTIDE SEQUENCE</scope>
</reference>
<evidence type="ECO:0000313" key="3">
    <source>
        <dbReference type="Proteomes" id="UP000791440"/>
    </source>
</evidence>
<feature type="compositionally biased region" description="Basic and acidic residues" evidence="1">
    <location>
        <begin position="529"/>
        <end position="540"/>
    </location>
</feature>
<proteinExistence type="predicted"/>
<dbReference type="AlphaFoldDB" id="A0A922CWL3"/>
<protein>
    <submittedName>
        <fullName evidence="2">Uncharacterized protein</fullName>
    </submittedName>
</protein>
<dbReference type="EMBL" id="JH668718">
    <property type="protein sequence ID" value="KAG6461032.1"/>
    <property type="molecule type" value="Genomic_DNA"/>
</dbReference>
<keyword evidence="3" id="KW-1185">Reference proteome</keyword>
<reference evidence="2" key="1">
    <citation type="journal article" date="2016" name="Insect Biochem. Mol. Biol.">
        <title>Multifaceted biological insights from a draft genome sequence of the tobacco hornworm moth, Manduca sexta.</title>
        <authorList>
            <person name="Kanost M.R."/>
            <person name="Arrese E.L."/>
            <person name="Cao X."/>
            <person name="Chen Y.R."/>
            <person name="Chellapilla S."/>
            <person name="Goldsmith M.R."/>
            <person name="Grosse-Wilde E."/>
            <person name="Heckel D.G."/>
            <person name="Herndon N."/>
            <person name="Jiang H."/>
            <person name="Papanicolaou A."/>
            <person name="Qu J."/>
            <person name="Soulages J.L."/>
            <person name="Vogel H."/>
            <person name="Walters J."/>
            <person name="Waterhouse R.M."/>
            <person name="Ahn S.J."/>
            <person name="Almeida F.C."/>
            <person name="An C."/>
            <person name="Aqrawi P."/>
            <person name="Bretschneider A."/>
            <person name="Bryant W.B."/>
            <person name="Bucks S."/>
            <person name="Chao H."/>
            <person name="Chevignon G."/>
            <person name="Christen J.M."/>
            <person name="Clarke D.F."/>
            <person name="Dittmer N.T."/>
            <person name="Ferguson L.C.F."/>
            <person name="Garavelou S."/>
            <person name="Gordon K.H.J."/>
            <person name="Gunaratna R.T."/>
            <person name="Han Y."/>
            <person name="Hauser F."/>
            <person name="He Y."/>
            <person name="Heidel-Fischer H."/>
            <person name="Hirsh A."/>
            <person name="Hu Y."/>
            <person name="Jiang H."/>
            <person name="Kalra D."/>
            <person name="Klinner C."/>
            <person name="Konig C."/>
            <person name="Kovar C."/>
            <person name="Kroll A.R."/>
            <person name="Kuwar S.S."/>
            <person name="Lee S.L."/>
            <person name="Lehman R."/>
            <person name="Li K."/>
            <person name="Li Z."/>
            <person name="Liang H."/>
            <person name="Lovelace S."/>
            <person name="Lu Z."/>
            <person name="Mansfield J.H."/>
            <person name="McCulloch K.J."/>
            <person name="Mathew T."/>
            <person name="Morton B."/>
            <person name="Muzny D.M."/>
            <person name="Neunemann D."/>
            <person name="Ongeri F."/>
            <person name="Pauchet Y."/>
            <person name="Pu L.L."/>
            <person name="Pyrousis I."/>
            <person name="Rao X.J."/>
            <person name="Redding A."/>
            <person name="Roesel C."/>
            <person name="Sanchez-Gracia A."/>
            <person name="Schaack S."/>
            <person name="Shukla A."/>
            <person name="Tetreau G."/>
            <person name="Wang Y."/>
            <person name="Xiong G.H."/>
            <person name="Traut W."/>
            <person name="Walsh T.K."/>
            <person name="Worley K.C."/>
            <person name="Wu D."/>
            <person name="Wu W."/>
            <person name="Wu Y.Q."/>
            <person name="Zhang X."/>
            <person name="Zou Z."/>
            <person name="Zucker H."/>
            <person name="Briscoe A.D."/>
            <person name="Burmester T."/>
            <person name="Clem R.J."/>
            <person name="Feyereisen R."/>
            <person name="Grimmelikhuijzen C.J.P."/>
            <person name="Hamodrakas S.J."/>
            <person name="Hansson B.S."/>
            <person name="Huguet E."/>
            <person name="Jermiin L.S."/>
            <person name="Lan Q."/>
            <person name="Lehman H.K."/>
            <person name="Lorenzen M."/>
            <person name="Merzendorfer H."/>
            <person name="Michalopoulos I."/>
            <person name="Morton D.B."/>
            <person name="Muthukrishnan S."/>
            <person name="Oakeshott J.G."/>
            <person name="Palmer W."/>
            <person name="Park Y."/>
            <person name="Passarelli A.L."/>
            <person name="Rozas J."/>
            <person name="Schwartz L.M."/>
            <person name="Smith W."/>
            <person name="Southgate A."/>
            <person name="Vilcinskas A."/>
            <person name="Vogt R."/>
            <person name="Wang P."/>
            <person name="Werren J."/>
            <person name="Yu X.Q."/>
            <person name="Zhou J.J."/>
            <person name="Brown S.J."/>
            <person name="Scherer S.E."/>
            <person name="Richards S."/>
            <person name="Blissard G.W."/>
        </authorList>
    </citation>
    <scope>NUCLEOTIDE SEQUENCE</scope>
</reference>
<evidence type="ECO:0000313" key="2">
    <source>
        <dbReference type="EMBL" id="KAG6461032.1"/>
    </source>
</evidence>
<sequence length="903" mass="104409">MNSYNCDAPASKAKNKKSKLYSELNYDQNLSKRRTKSVYENFGSFYSTSSYHSIIDPKMAYVHKGDGNERQTRNHRRDYIEIEPFHLKDKKIRNHVTDTYKEENRIRSRKIKHNRELDQEFIADIIRRQYKPVKMFGRKESDLSQFSAPVCRDQDYLIPEDTRGTDLCSCCYEGRRTRPKKHKELTDMRSICDTRLYSSKRQPRSKQHRRLVEVYNDSDLYDLVPVKEKSSPKSRKKFAEDNLMAYSYYKEVPPSPRTHRPRLNLKAQYFAEFEDFLAQKRQNRRNSPTRSKRSPRRSAAFESDTSEMPANFNQFNQKQKFIHSNRIQVQTQNTGTASSLHSPKYGNEIVPETALNKTQETDLSIDKTDKALSEIKDILQSFLLEIKKETTASQCDKSDVTSKVAANDLSHPHNSANAKANMFPQSGHSFNYTAPCNMAPCMPAFPNPCCYPVLPICPMNPLNCMQNGYTAPTPSFTCATCANKDPPQEEKPSKSANNTTEFCNAETEELIKEIYKYVAQSPRLKRHNQQSDRREKDKLLTSRSVGGSAKGSRRDANVGTPKMKCYSKSCEAISTRLISDTYYSGTNASYSDTLLEKLSVEATPSDSISETDFTTESTSVEKGKQNKFAKVLRSFGLMKKKKKDVIEELSESESAIDVEIKPKPPFKQKITNYMMHGQEYYHPPPVPPMHHYHPEEYHEHRPYLPRVAEFSPHEGEHTQRMHPHVHNQVPYHPPPMPLAPPYSQAYDNYKQQMQQNVPLCLKEIEVKSIGTQSERKMSFFRKMKTKIQPPGLSVRSEDMPIKNCSTQTQNAQNKPQLPQMKPGLFNWKNLQKPPTKMDPMAFSFMKQKQLAEGDFKIRDAMVKKLFYKRNPFSPRNLLVRTILGKDKSSYGDPPTMYRPRMFF</sequence>
<feature type="region of interest" description="Disordered" evidence="1">
    <location>
        <begin position="522"/>
        <end position="558"/>
    </location>
</feature>
<dbReference type="Proteomes" id="UP000791440">
    <property type="component" value="Unassembled WGS sequence"/>
</dbReference>
<evidence type="ECO:0000256" key="1">
    <source>
        <dbReference type="SAM" id="MobiDB-lite"/>
    </source>
</evidence>
<name>A0A922CWL3_MANSE</name>
<organism evidence="2 3">
    <name type="scientific">Manduca sexta</name>
    <name type="common">Tobacco hawkmoth</name>
    <name type="synonym">Tobacco hornworm</name>
    <dbReference type="NCBI Taxonomy" id="7130"/>
    <lineage>
        <taxon>Eukaryota</taxon>
        <taxon>Metazoa</taxon>
        <taxon>Ecdysozoa</taxon>
        <taxon>Arthropoda</taxon>
        <taxon>Hexapoda</taxon>
        <taxon>Insecta</taxon>
        <taxon>Pterygota</taxon>
        <taxon>Neoptera</taxon>
        <taxon>Endopterygota</taxon>
        <taxon>Lepidoptera</taxon>
        <taxon>Glossata</taxon>
        <taxon>Ditrysia</taxon>
        <taxon>Bombycoidea</taxon>
        <taxon>Sphingidae</taxon>
        <taxon>Sphinginae</taxon>
        <taxon>Sphingini</taxon>
        <taxon>Manduca</taxon>
    </lineage>
</organism>
<feature type="region of interest" description="Disordered" evidence="1">
    <location>
        <begin position="280"/>
        <end position="309"/>
    </location>
</feature>
<gene>
    <name evidence="2" type="ORF">O3G_MSEX012388</name>
</gene>
<accession>A0A922CWL3</accession>
<comment type="caution">
    <text evidence="2">The sequence shown here is derived from an EMBL/GenBank/DDBJ whole genome shotgun (WGS) entry which is preliminary data.</text>
</comment>